<feature type="region of interest" description="Disordered" evidence="1">
    <location>
        <begin position="669"/>
        <end position="695"/>
    </location>
</feature>
<sequence>MKNMSRPRNITDFFKRPAFSLTKQDIHSNSKPSEALTAAPQPSPLSELSSSFLENGDSPQTPDGPASQLKESLLSSVQDTSPKPTPQQSFQSSNGTVVGDPSSGLSFNSSQRIFKNGKEVVISSDGEDTDSVASFEQLEDPLLMFMKPKATAGSETRETENNIGDSGMALRSQRLKDTKKSSNPNSSKVSVPQYKFSLDDLVTQAVGDNETEATVARLKAVREDESPSKLSNPPSKHLNEGMLTSALGDQDDELGLQRLLDAVRRTEALDIEKFWSFFNYEAKALPALEFPRESIAPGTYLAVLREPESRERAFHSGALEFALSRAYLSDELISWIFHSVPCEPRESLRHAYCRLFKHATAERIKSLIRPDDINRLFQRLGASPKALDISEPVVPEPAPQNSHSRETPQHLACLLSVLELLRDAAELFADDTREHLLNILFRLALDISLTSNAIVCSDLEKTITAVMESVPEDTADSLLHRVCISAYNTFRDSVLQSRLLKHILPTSSRLAALRCRLALAFLTSDPARLTEAPDVMSDLKMIIDLLKDRRFNINLYKGKGNPEYDYGELGAVTALLNIAIDSGWSGLAFPTREADKEFNAHVDRLADRVKKIFVSIQDSGASHLKRTLAKEALETLHYRIVYSVRSKPPPKQTLFGHFGAENGRAKYDMRKWVEPRSGDDKKDTQMPIRSHEHPS</sequence>
<name>A0A8E0UZW6_9EURO</name>
<protein>
    <submittedName>
        <fullName evidence="2">Uncharacterized protein</fullName>
    </submittedName>
</protein>
<dbReference type="Proteomes" id="UP000036893">
    <property type="component" value="Unassembled WGS sequence"/>
</dbReference>
<comment type="caution">
    <text evidence="2">The sequence shown here is derived from an EMBL/GenBank/DDBJ whole genome shotgun (WGS) entry which is preliminary data.</text>
</comment>
<evidence type="ECO:0000313" key="2">
    <source>
        <dbReference type="EMBL" id="GIC88841.1"/>
    </source>
</evidence>
<evidence type="ECO:0000256" key="1">
    <source>
        <dbReference type="SAM" id="MobiDB-lite"/>
    </source>
</evidence>
<dbReference type="EMBL" id="BBXM02000003">
    <property type="protein sequence ID" value="GIC88841.1"/>
    <property type="molecule type" value="Genomic_DNA"/>
</dbReference>
<feature type="compositionally biased region" description="Low complexity" evidence="1">
    <location>
        <begin position="181"/>
        <end position="190"/>
    </location>
</feature>
<organism evidence="2 3">
    <name type="scientific">Aspergillus udagawae</name>
    <dbReference type="NCBI Taxonomy" id="91492"/>
    <lineage>
        <taxon>Eukaryota</taxon>
        <taxon>Fungi</taxon>
        <taxon>Dikarya</taxon>
        <taxon>Ascomycota</taxon>
        <taxon>Pezizomycotina</taxon>
        <taxon>Eurotiomycetes</taxon>
        <taxon>Eurotiomycetidae</taxon>
        <taxon>Eurotiales</taxon>
        <taxon>Aspergillaceae</taxon>
        <taxon>Aspergillus</taxon>
        <taxon>Aspergillus subgen. Fumigati</taxon>
    </lineage>
</organism>
<dbReference type="GeneID" id="66992718"/>
<feature type="compositionally biased region" description="Low complexity" evidence="1">
    <location>
        <begin position="44"/>
        <end position="54"/>
    </location>
</feature>
<feature type="compositionally biased region" description="Polar residues" evidence="1">
    <location>
        <begin position="21"/>
        <end position="32"/>
    </location>
</feature>
<proteinExistence type="predicted"/>
<gene>
    <name evidence="2" type="ORF">Aud_005242</name>
</gene>
<dbReference type="RefSeq" id="XP_043146107.1">
    <property type="nucleotide sequence ID" value="XM_043290172.1"/>
</dbReference>
<reference evidence="2" key="2">
    <citation type="submission" date="2021-01" db="EMBL/GenBank/DDBJ databases">
        <title>Pan-genome distribution and transcriptional activeness of fungal secondary metabolism genes in Aspergillus section Fumigati.</title>
        <authorList>
            <person name="Takahashi H."/>
            <person name="Umemura M."/>
            <person name="Ninomiya A."/>
            <person name="Kusuya Y."/>
            <person name="Urayama S."/>
            <person name="Shimizu M."/>
            <person name="Watanabe A."/>
            <person name="Kamei K."/>
            <person name="Yaguchi T."/>
            <person name="Hagiwara D."/>
        </authorList>
    </citation>
    <scope>NUCLEOTIDE SEQUENCE</scope>
    <source>
        <strain evidence="2">IFM 46973</strain>
    </source>
</reference>
<accession>A0A8E0UZW6</accession>
<reference evidence="2" key="1">
    <citation type="journal article" date="2015" name="Genome Announc.">
        <title>Draft Genome Sequence of the Pathogenic Filamentous Fungus Aspergillus udagawae Strain IFM 46973T.</title>
        <authorList>
            <person name="Kusuya Y."/>
            <person name="Takahashi-Nakaguchi A."/>
            <person name="Takahashi H."/>
            <person name="Yaguchi T."/>
        </authorList>
    </citation>
    <scope>NUCLEOTIDE SEQUENCE</scope>
    <source>
        <strain evidence="2">IFM 46973</strain>
    </source>
</reference>
<dbReference type="AlphaFoldDB" id="A0A8E0UZW6"/>
<feature type="compositionally biased region" description="Polar residues" evidence="1">
    <location>
        <begin position="69"/>
        <end position="96"/>
    </location>
</feature>
<feature type="region of interest" description="Disordered" evidence="1">
    <location>
        <begin position="150"/>
        <end position="190"/>
    </location>
</feature>
<feature type="region of interest" description="Disordered" evidence="1">
    <location>
        <begin position="221"/>
        <end position="242"/>
    </location>
</feature>
<evidence type="ECO:0000313" key="3">
    <source>
        <dbReference type="Proteomes" id="UP000036893"/>
    </source>
</evidence>
<feature type="region of interest" description="Disordered" evidence="1">
    <location>
        <begin position="1"/>
        <end position="110"/>
    </location>
</feature>